<dbReference type="Pfam" id="PF23151">
    <property type="entry name" value="NuiA_2"/>
    <property type="match status" value="1"/>
</dbReference>
<dbReference type="EMBL" id="VIFY01000010">
    <property type="protein sequence ID" value="TQB76383.1"/>
    <property type="molecule type" value="Genomic_DNA"/>
</dbReference>
<organism evidence="1 2">
    <name type="scientific">Monascus purpureus</name>
    <name type="common">Red mold</name>
    <name type="synonym">Monascus anka</name>
    <dbReference type="NCBI Taxonomy" id="5098"/>
    <lineage>
        <taxon>Eukaryota</taxon>
        <taxon>Fungi</taxon>
        <taxon>Dikarya</taxon>
        <taxon>Ascomycota</taxon>
        <taxon>Pezizomycotina</taxon>
        <taxon>Eurotiomycetes</taxon>
        <taxon>Eurotiomycetidae</taxon>
        <taxon>Eurotiales</taxon>
        <taxon>Aspergillaceae</taxon>
        <taxon>Monascus</taxon>
    </lineage>
</organism>
<evidence type="ECO:0000313" key="2">
    <source>
        <dbReference type="Proteomes" id="UP000319663"/>
    </source>
</evidence>
<keyword evidence="2" id="KW-1185">Reference proteome</keyword>
<dbReference type="STRING" id="5098.A0A507R5I0"/>
<accession>A0A507R5I0</accession>
<dbReference type="PANTHER" id="PTHR42093">
    <property type="match status" value="1"/>
</dbReference>
<name>A0A507R5I0_MONPU</name>
<gene>
    <name evidence="1" type="ORF">MPDQ_000206</name>
</gene>
<dbReference type="PANTHER" id="PTHR42093:SF1">
    <property type="match status" value="1"/>
</dbReference>
<comment type="caution">
    <text evidence="1">The sequence shown here is derived from an EMBL/GenBank/DDBJ whole genome shotgun (WGS) entry which is preliminary data.</text>
</comment>
<dbReference type="InterPro" id="IPR056539">
    <property type="entry name" value="NuiA-like"/>
</dbReference>
<proteinExistence type="predicted"/>
<dbReference type="Proteomes" id="UP000319663">
    <property type="component" value="Unassembled WGS sequence"/>
</dbReference>
<reference evidence="1 2" key="1">
    <citation type="submission" date="2019-06" db="EMBL/GenBank/DDBJ databases">
        <title>Wine fermentation using esterase from Monascus purpureus.</title>
        <authorList>
            <person name="Geng C."/>
            <person name="Zhang Y."/>
        </authorList>
    </citation>
    <scope>NUCLEOTIDE SEQUENCE [LARGE SCALE GENOMIC DNA]</scope>
    <source>
        <strain evidence="1">HQ1</strain>
    </source>
</reference>
<sequence length="169" mass="18412">MSSDDAYTSFLEKANADLQAGRQQEQQATMGIRTETVDVDEHIPAPLDRVGETFYVSDTDEPFEAVVLRWEGARKGVWPDYSQFSSLVSTSPHANLSVTTISSQSFDPRNHYAGILGAVREAISAGEPGSVEIKVYRVESSGARVEYWVLGLDGDNGRVVGVRAKAVES</sequence>
<dbReference type="AlphaFoldDB" id="A0A507R5I0"/>
<evidence type="ECO:0000313" key="1">
    <source>
        <dbReference type="EMBL" id="TQB76383.1"/>
    </source>
</evidence>
<protein>
    <submittedName>
        <fullName evidence="1">Uncharacterized protein</fullName>
    </submittedName>
</protein>